<dbReference type="AlphaFoldDB" id="A0A1Q3BQR0"/>
<dbReference type="STRING" id="3775.A0A1Q3BQR0"/>
<keyword evidence="2" id="KW-0131">Cell cycle</keyword>
<dbReference type="FunCoup" id="A0A1Q3BQR0">
    <property type="interactions" value="204"/>
</dbReference>
<evidence type="ECO:0000256" key="3">
    <source>
        <dbReference type="SAM" id="MobiDB-lite"/>
    </source>
</evidence>
<dbReference type="Proteomes" id="UP000187406">
    <property type="component" value="Unassembled WGS sequence"/>
</dbReference>
<dbReference type="InterPro" id="IPR040389">
    <property type="entry name" value="SMR"/>
</dbReference>
<keyword evidence="5" id="KW-1185">Reference proteome</keyword>
<protein>
    <submittedName>
        <fullName evidence="4">Uncharacterized protein</fullName>
    </submittedName>
</protein>
<comment type="caution">
    <text evidence="4">The sequence shown here is derived from an EMBL/GenBank/DDBJ whole genome shotgun (WGS) entry which is preliminary data.</text>
</comment>
<proteinExistence type="predicted"/>
<dbReference type="GO" id="GO:0004860">
    <property type="term" value="F:protein kinase inhibitor activity"/>
    <property type="evidence" value="ECO:0007669"/>
    <property type="project" value="UniProtKB-KW"/>
</dbReference>
<gene>
    <name evidence="4" type="ORF">CFOL_v3_13727</name>
</gene>
<accession>A0A1Q3BQR0</accession>
<dbReference type="InParanoid" id="A0A1Q3BQR0"/>
<feature type="region of interest" description="Disordered" evidence="3">
    <location>
        <begin position="30"/>
        <end position="75"/>
    </location>
</feature>
<evidence type="ECO:0000256" key="2">
    <source>
        <dbReference type="ARBA" id="ARBA00023306"/>
    </source>
</evidence>
<evidence type="ECO:0000313" key="4">
    <source>
        <dbReference type="EMBL" id="GAV70229.1"/>
    </source>
</evidence>
<dbReference type="PANTHER" id="PTHR33142:SF40">
    <property type="entry name" value="CYCLIN-DEPENDENT PROTEIN KINASE INHIBITOR SMR6"/>
    <property type="match status" value="1"/>
</dbReference>
<reference evidence="5" key="1">
    <citation type="submission" date="2016-04" db="EMBL/GenBank/DDBJ databases">
        <title>Cephalotus genome sequencing.</title>
        <authorList>
            <person name="Fukushima K."/>
            <person name="Hasebe M."/>
            <person name="Fang X."/>
        </authorList>
    </citation>
    <scope>NUCLEOTIDE SEQUENCE [LARGE SCALE GENOMIC DNA]</scope>
    <source>
        <strain evidence="5">cv. St1</strain>
    </source>
</reference>
<evidence type="ECO:0000313" key="5">
    <source>
        <dbReference type="Proteomes" id="UP000187406"/>
    </source>
</evidence>
<evidence type="ECO:0000256" key="1">
    <source>
        <dbReference type="ARBA" id="ARBA00023013"/>
    </source>
</evidence>
<organism evidence="4 5">
    <name type="scientific">Cephalotus follicularis</name>
    <name type="common">Albany pitcher plant</name>
    <dbReference type="NCBI Taxonomy" id="3775"/>
    <lineage>
        <taxon>Eukaryota</taxon>
        <taxon>Viridiplantae</taxon>
        <taxon>Streptophyta</taxon>
        <taxon>Embryophyta</taxon>
        <taxon>Tracheophyta</taxon>
        <taxon>Spermatophyta</taxon>
        <taxon>Magnoliopsida</taxon>
        <taxon>eudicotyledons</taxon>
        <taxon>Gunneridae</taxon>
        <taxon>Pentapetalae</taxon>
        <taxon>rosids</taxon>
        <taxon>fabids</taxon>
        <taxon>Oxalidales</taxon>
        <taxon>Cephalotaceae</taxon>
        <taxon>Cephalotus</taxon>
    </lineage>
</organism>
<dbReference type="GO" id="GO:0032875">
    <property type="term" value="P:regulation of DNA endoreduplication"/>
    <property type="evidence" value="ECO:0007669"/>
    <property type="project" value="InterPro"/>
</dbReference>
<keyword evidence="1" id="KW-0649">Protein kinase inhibitor</keyword>
<dbReference type="EMBL" id="BDDD01000793">
    <property type="protein sequence ID" value="GAV70229.1"/>
    <property type="molecule type" value="Genomic_DNA"/>
</dbReference>
<name>A0A1Q3BQR0_CEPFO</name>
<sequence>MGFSKKAQVEGFDSEGKKWVIAGITIRTSLKPINTKPRSKESEDDEEEVSSTTPTGKEARIPEIFPCPPAPRKQRPAVRCHYNGAREFFTPPDLESVFKCHVEKAN</sequence>
<dbReference type="OrthoDB" id="1302889at2759"/>
<dbReference type="PANTHER" id="PTHR33142">
    <property type="entry name" value="CYCLIN-DEPENDENT PROTEIN KINASE INHIBITOR SMR13"/>
    <property type="match status" value="1"/>
</dbReference>